<sequence>MARPCPTGRHDHHNVYSETCPCRALLDLLANKWSALIIGLLDEQGAVRFTELQAQLPGVGAKMLTRTLRRLEAASLVARTIYPEVPPRVEYTLTELGVSVSEPLGHVRAWAETNIDQIERLNPDWRGSTL</sequence>
<feature type="domain" description="HTH hxlR-type" evidence="4">
    <location>
        <begin position="20"/>
        <end position="119"/>
    </location>
</feature>
<keyword evidence="1" id="KW-0805">Transcription regulation</keyword>
<dbReference type="AlphaFoldDB" id="A0A2U9PW64"/>
<dbReference type="Gene3D" id="1.10.10.10">
    <property type="entry name" value="Winged helix-like DNA-binding domain superfamily/Winged helix DNA-binding domain"/>
    <property type="match status" value="1"/>
</dbReference>
<evidence type="ECO:0000256" key="1">
    <source>
        <dbReference type="ARBA" id="ARBA00023015"/>
    </source>
</evidence>
<evidence type="ECO:0000256" key="2">
    <source>
        <dbReference type="ARBA" id="ARBA00023125"/>
    </source>
</evidence>
<organism evidence="5 6">
    <name type="scientific">Mycolicibacterium smegmatis (strain MKD8)</name>
    <name type="common">Mycobacterium smegmatis</name>
    <dbReference type="NCBI Taxonomy" id="1214915"/>
    <lineage>
        <taxon>Bacteria</taxon>
        <taxon>Bacillati</taxon>
        <taxon>Actinomycetota</taxon>
        <taxon>Actinomycetes</taxon>
        <taxon>Mycobacteriales</taxon>
        <taxon>Mycobacteriaceae</taxon>
        <taxon>Mycolicibacterium</taxon>
    </lineage>
</organism>
<protein>
    <submittedName>
        <fullName evidence="5">Cinnamoyl ester hydrolase</fullName>
    </submittedName>
</protein>
<dbReference type="InterPro" id="IPR036388">
    <property type="entry name" value="WH-like_DNA-bd_sf"/>
</dbReference>
<dbReference type="Proteomes" id="UP000011200">
    <property type="component" value="Chromosome"/>
</dbReference>
<reference evidence="5 6" key="1">
    <citation type="journal article" date="2013" name="Genome Announc.">
        <title>Draft genome sequence of MKD8, a conjugal recipient Mycobacterium smegmatis strain.</title>
        <authorList>
            <person name="Gray T.A."/>
            <person name="Palumbo M.J."/>
            <person name="Derbyshire K.M."/>
        </authorList>
    </citation>
    <scope>NUCLEOTIDE SEQUENCE [LARGE SCALE GENOMIC DNA]</scope>
    <source>
        <strain evidence="5 6">MKD8</strain>
    </source>
</reference>
<dbReference type="Pfam" id="PF01638">
    <property type="entry name" value="HxlR"/>
    <property type="match status" value="1"/>
</dbReference>
<evidence type="ECO:0000259" key="4">
    <source>
        <dbReference type="PROSITE" id="PS51118"/>
    </source>
</evidence>
<accession>A0A2U9PW64</accession>
<dbReference type="EMBL" id="CP027541">
    <property type="protein sequence ID" value="AWT56003.1"/>
    <property type="molecule type" value="Genomic_DNA"/>
</dbReference>
<name>A0A2U9PW64_MYCSE</name>
<dbReference type="PROSITE" id="PS51118">
    <property type="entry name" value="HTH_HXLR"/>
    <property type="match status" value="1"/>
</dbReference>
<evidence type="ECO:0000313" key="5">
    <source>
        <dbReference type="EMBL" id="AWT56003.1"/>
    </source>
</evidence>
<dbReference type="PANTHER" id="PTHR33204">
    <property type="entry name" value="TRANSCRIPTIONAL REGULATOR, MARR FAMILY"/>
    <property type="match status" value="1"/>
</dbReference>
<evidence type="ECO:0000256" key="3">
    <source>
        <dbReference type="ARBA" id="ARBA00023163"/>
    </source>
</evidence>
<dbReference type="SUPFAM" id="SSF46785">
    <property type="entry name" value="Winged helix' DNA-binding domain"/>
    <property type="match status" value="1"/>
</dbReference>
<evidence type="ECO:0000313" key="6">
    <source>
        <dbReference type="Proteomes" id="UP000011200"/>
    </source>
</evidence>
<dbReference type="PANTHER" id="PTHR33204:SF37">
    <property type="entry name" value="HTH-TYPE TRANSCRIPTIONAL REGULATOR YODB"/>
    <property type="match status" value="1"/>
</dbReference>
<dbReference type="RefSeq" id="WP_003896562.1">
    <property type="nucleotide sequence ID" value="NZ_CP027541.1"/>
</dbReference>
<dbReference type="InterPro" id="IPR036390">
    <property type="entry name" value="WH_DNA-bd_sf"/>
</dbReference>
<keyword evidence="2" id="KW-0238">DNA-binding</keyword>
<dbReference type="GO" id="GO:0016787">
    <property type="term" value="F:hydrolase activity"/>
    <property type="evidence" value="ECO:0007669"/>
    <property type="project" value="UniProtKB-KW"/>
</dbReference>
<keyword evidence="3" id="KW-0804">Transcription</keyword>
<keyword evidence="5" id="KW-0378">Hydrolase</keyword>
<dbReference type="InterPro" id="IPR002577">
    <property type="entry name" value="HTH_HxlR"/>
</dbReference>
<proteinExistence type="predicted"/>
<gene>
    <name evidence="5" type="ORF">D806_050530</name>
</gene>
<dbReference type="GO" id="GO:0003677">
    <property type="term" value="F:DNA binding"/>
    <property type="evidence" value="ECO:0007669"/>
    <property type="project" value="UniProtKB-KW"/>
</dbReference>
<reference evidence="6" key="2">
    <citation type="submission" date="2018-03" db="EMBL/GenBank/DDBJ databases">
        <authorList>
            <person name="Derbyshire K."/>
            <person name="Gray T.A."/>
            <person name="Champion M."/>
        </authorList>
    </citation>
    <scope>NUCLEOTIDE SEQUENCE [LARGE SCALE GENOMIC DNA]</scope>
    <source>
        <strain evidence="6">MKD8</strain>
    </source>
</reference>